<gene>
    <name evidence="2" type="ORF">GCM10010361_72220</name>
</gene>
<dbReference type="Proteomes" id="UP001500909">
    <property type="component" value="Unassembled WGS sequence"/>
</dbReference>
<dbReference type="Pfam" id="PF18735">
    <property type="entry name" value="HEPN_RiboL-PSP"/>
    <property type="match status" value="1"/>
</dbReference>
<comment type="caution">
    <text evidence="2">The sequence shown here is derived from an EMBL/GenBank/DDBJ whole genome shotgun (WGS) entry which is preliminary data.</text>
</comment>
<evidence type="ECO:0000259" key="1">
    <source>
        <dbReference type="Pfam" id="PF18735"/>
    </source>
</evidence>
<organism evidence="2 3">
    <name type="scientific">Streptomyces olivaceiscleroticus</name>
    <dbReference type="NCBI Taxonomy" id="68245"/>
    <lineage>
        <taxon>Bacteria</taxon>
        <taxon>Bacillati</taxon>
        <taxon>Actinomycetota</taxon>
        <taxon>Actinomycetes</taxon>
        <taxon>Kitasatosporales</taxon>
        <taxon>Streptomycetaceae</taxon>
        <taxon>Streptomyces</taxon>
    </lineage>
</organism>
<reference evidence="3" key="1">
    <citation type="journal article" date="2019" name="Int. J. Syst. Evol. Microbiol.">
        <title>The Global Catalogue of Microorganisms (GCM) 10K type strain sequencing project: providing services to taxonomists for standard genome sequencing and annotation.</title>
        <authorList>
            <consortium name="The Broad Institute Genomics Platform"/>
            <consortium name="The Broad Institute Genome Sequencing Center for Infectious Disease"/>
            <person name="Wu L."/>
            <person name="Ma J."/>
        </authorList>
    </citation>
    <scope>NUCLEOTIDE SEQUENCE [LARGE SCALE GENOMIC DNA]</scope>
    <source>
        <strain evidence="3">JCM 4805</strain>
    </source>
</reference>
<dbReference type="InterPro" id="IPR041519">
    <property type="entry name" value="HEPN_RiboL-PSP"/>
</dbReference>
<proteinExistence type="predicted"/>
<sequence length="204" mass="23132">MSKATVLFGKLKKRLSALEHLLPNPTPTNLYTQQDQDRMLGYRLLCHAELEGFFEALVLLAVDEVWPKAKRLQQISPAAQDLMDYRDRVLYPPKKVSAPPVADLKRLEEAVQDLTNKVSKNMGITEKDILKLFLPLGIDHSALDIQWLKALDYLGECRGDVAHNPWENATYAETNPQSEKKSIQDVLDGIPDLIKLIDQFIARV</sequence>
<dbReference type="RefSeq" id="WP_346099729.1">
    <property type="nucleotide sequence ID" value="NZ_BAAABY010000057.1"/>
</dbReference>
<name>A0ABP3LBK9_9ACTN</name>
<evidence type="ECO:0000313" key="3">
    <source>
        <dbReference type="Proteomes" id="UP001500909"/>
    </source>
</evidence>
<accession>A0ABP3LBK9</accession>
<evidence type="ECO:0000313" key="2">
    <source>
        <dbReference type="EMBL" id="GAA0496338.1"/>
    </source>
</evidence>
<protein>
    <submittedName>
        <fullName evidence="2">HEPN domain-containing protein</fullName>
    </submittedName>
</protein>
<keyword evidence="3" id="KW-1185">Reference proteome</keyword>
<feature type="domain" description="RiboL-PSP-HEPN" evidence="1">
    <location>
        <begin position="11"/>
        <end position="201"/>
    </location>
</feature>
<dbReference type="EMBL" id="BAAABY010000057">
    <property type="protein sequence ID" value="GAA0496338.1"/>
    <property type="molecule type" value="Genomic_DNA"/>
</dbReference>